<evidence type="ECO:0000313" key="4">
    <source>
        <dbReference type="Proteomes" id="UP000176349"/>
    </source>
</evidence>
<dbReference type="InterPro" id="IPR023214">
    <property type="entry name" value="HAD_sf"/>
</dbReference>
<proteinExistence type="inferred from homology"/>
<dbReference type="AlphaFoldDB" id="A0A1G2CA53"/>
<dbReference type="GO" id="GO:0009264">
    <property type="term" value="P:deoxyribonucleotide catabolic process"/>
    <property type="evidence" value="ECO:0007669"/>
    <property type="project" value="InterPro"/>
</dbReference>
<organism evidence="3 4">
    <name type="scientific">Candidatus Liptonbacteria bacterium GWC1_60_9</name>
    <dbReference type="NCBI Taxonomy" id="1798645"/>
    <lineage>
        <taxon>Bacteria</taxon>
        <taxon>Candidatus Liptoniibacteriota</taxon>
    </lineage>
</organism>
<evidence type="ECO:0008006" key="5">
    <source>
        <dbReference type="Google" id="ProtNLM"/>
    </source>
</evidence>
<accession>A0A1G2CA53</accession>
<feature type="active site" description="Nucleophile" evidence="2">
    <location>
        <position position="11"/>
    </location>
</feature>
<dbReference type="InterPro" id="IPR010708">
    <property type="entry name" value="5'(3')-deoxyribonucleotidase"/>
</dbReference>
<evidence type="ECO:0000256" key="1">
    <source>
        <dbReference type="ARBA" id="ARBA00009589"/>
    </source>
</evidence>
<feature type="active site" description="Proton donor" evidence="2">
    <location>
        <position position="13"/>
    </location>
</feature>
<dbReference type="Gene3D" id="3.40.50.1000">
    <property type="entry name" value="HAD superfamily/HAD-like"/>
    <property type="match status" value="1"/>
</dbReference>
<evidence type="ECO:0000313" key="3">
    <source>
        <dbReference type="EMBL" id="OGY97367.1"/>
    </source>
</evidence>
<sequence>MMAKYPLLGLDLDGVILDHTEMKRALARKYGLSVSRRETSSDVFNDLIADEAKGPIQYALYDHPRRALQAPLFPGARRGLLELKRRRQPFVLISRRKNGRMARKVLVAKGLWGPFLDARNTFFVERKKDKDIMAKKLGVRLYIDDQPSVLAELASVRRRFLMDPYDAYSDDASYRRVASWREFLNALR</sequence>
<dbReference type="EMBL" id="MHKV01000013">
    <property type="protein sequence ID" value="OGY97367.1"/>
    <property type="molecule type" value="Genomic_DNA"/>
</dbReference>
<dbReference type="InterPro" id="IPR036412">
    <property type="entry name" value="HAD-like_sf"/>
</dbReference>
<dbReference type="SUPFAM" id="SSF56784">
    <property type="entry name" value="HAD-like"/>
    <property type="match status" value="1"/>
</dbReference>
<reference evidence="3 4" key="1">
    <citation type="journal article" date="2016" name="Nat. Commun.">
        <title>Thousands of microbial genomes shed light on interconnected biogeochemical processes in an aquifer system.</title>
        <authorList>
            <person name="Anantharaman K."/>
            <person name="Brown C.T."/>
            <person name="Hug L.A."/>
            <person name="Sharon I."/>
            <person name="Castelle C.J."/>
            <person name="Probst A.J."/>
            <person name="Thomas B.C."/>
            <person name="Singh A."/>
            <person name="Wilkins M.J."/>
            <person name="Karaoz U."/>
            <person name="Brodie E.L."/>
            <person name="Williams K.H."/>
            <person name="Hubbard S.S."/>
            <person name="Banfield J.F."/>
        </authorList>
    </citation>
    <scope>NUCLEOTIDE SEQUENCE [LARGE SCALE GENOMIC DNA]</scope>
</reference>
<gene>
    <name evidence="3" type="ORF">A2128_01780</name>
</gene>
<dbReference type="GO" id="GO:0008253">
    <property type="term" value="F:5'-nucleotidase activity"/>
    <property type="evidence" value="ECO:0007669"/>
    <property type="project" value="InterPro"/>
</dbReference>
<comment type="caution">
    <text evidence="3">The sequence shown here is derived from an EMBL/GenBank/DDBJ whole genome shotgun (WGS) entry which is preliminary data.</text>
</comment>
<dbReference type="Pfam" id="PF06941">
    <property type="entry name" value="NT5C"/>
    <property type="match status" value="1"/>
</dbReference>
<dbReference type="Proteomes" id="UP000176349">
    <property type="component" value="Unassembled WGS sequence"/>
</dbReference>
<evidence type="ECO:0000256" key="2">
    <source>
        <dbReference type="PIRSR" id="PIRSR610708-1"/>
    </source>
</evidence>
<protein>
    <recommendedName>
        <fullName evidence="5">Nucleotidase</fullName>
    </recommendedName>
</protein>
<comment type="similarity">
    <text evidence="1">Belongs to the 5'(3')-deoxyribonucleotidase family.</text>
</comment>
<name>A0A1G2CA53_9BACT</name>